<dbReference type="Proteomes" id="UP000774130">
    <property type="component" value="Unassembled WGS sequence"/>
</dbReference>
<dbReference type="InterPro" id="IPR050624">
    <property type="entry name" value="HTH-type_Tx_Regulator"/>
</dbReference>
<dbReference type="PROSITE" id="PS50977">
    <property type="entry name" value="HTH_TETR_2"/>
    <property type="match status" value="1"/>
</dbReference>
<dbReference type="PANTHER" id="PTHR43479">
    <property type="entry name" value="ACREF/ENVCD OPERON REPRESSOR-RELATED"/>
    <property type="match status" value="1"/>
</dbReference>
<evidence type="ECO:0000256" key="1">
    <source>
        <dbReference type="ARBA" id="ARBA00023125"/>
    </source>
</evidence>
<feature type="DNA-binding region" description="H-T-H motif" evidence="2">
    <location>
        <begin position="32"/>
        <end position="51"/>
    </location>
</feature>
<organism evidence="4 5">
    <name type="scientific">Enterococcus alishanensis</name>
    <dbReference type="NCBI Taxonomy" id="1303817"/>
    <lineage>
        <taxon>Bacteria</taxon>
        <taxon>Bacillati</taxon>
        <taxon>Bacillota</taxon>
        <taxon>Bacilli</taxon>
        <taxon>Lactobacillales</taxon>
        <taxon>Enterococcaceae</taxon>
        <taxon>Enterococcus</taxon>
    </lineage>
</organism>
<keyword evidence="5" id="KW-1185">Reference proteome</keyword>
<comment type="caution">
    <text evidence="4">The sequence shown here is derived from an EMBL/GenBank/DDBJ whole genome shotgun (WGS) entry which is preliminary data.</text>
</comment>
<evidence type="ECO:0000313" key="4">
    <source>
        <dbReference type="EMBL" id="MBV7390788.1"/>
    </source>
</evidence>
<evidence type="ECO:0000313" key="5">
    <source>
        <dbReference type="Proteomes" id="UP000774130"/>
    </source>
</evidence>
<dbReference type="EMBL" id="JAHUZB010000003">
    <property type="protein sequence ID" value="MBV7390788.1"/>
    <property type="molecule type" value="Genomic_DNA"/>
</dbReference>
<dbReference type="InterPro" id="IPR001647">
    <property type="entry name" value="HTH_TetR"/>
</dbReference>
<feature type="domain" description="HTH tetR-type" evidence="3">
    <location>
        <begin position="8"/>
        <end position="69"/>
    </location>
</feature>
<reference evidence="4 5" key="1">
    <citation type="submission" date="2021-06" db="EMBL/GenBank/DDBJ databases">
        <title>Enterococcus alishanensis sp. nov., a novel lactic acid bacterium isolated from fresh coffee beans.</title>
        <authorList>
            <person name="Chen Y.-S."/>
        </authorList>
    </citation>
    <scope>NUCLEOTIDE SEQUENCE [LARGE SCALE GENOMIC DNA]</scope>
    <source>
        <strain evidence="4 5">ALS3</strain>
    </source>
</reference>
<accession>A0ABS6TD01</accession>
<sequence length="211" mass="24011">MPRGRNPEETKRKILAVAEGLFLEKGYDNTSIQDIVDGLGGMTKGVIYHHFKSKFDILQQIVEVNAPDPAEHIWIGENGLEKLQNAFKEAFTNFRRQELAYSGAIVVRSPRLLGEQYLDMFKYSVPRLQEMVDEGVADGSIVTDFPKELAELIVLTLNVWVGFQMFTLSKEELKRKLAFIKLTFDGLGVPIISDDLLTTTYDLFDYLKKDD</sequence>
<name>A0ABS6TD01_9ENTE</name>
<keyword evidence="1 2" id="KW-0238">DNA-binding</keyword>
<evidence type="ECO:0000259" key="3">
    <source>
        <dbReference type="PROSITE" id="PS50977"/>
    </source>
</evidence>
<gene>
    <name evidence="4" type="ORF">KUA55_08860</name>
</gene>
<protein>
    <submittedName>
        <fullName evidence="4">TetR/AcrR family transcriptional regulator</fullName>
    </submittedName>
</protein>
<proteinExistence type="predicted"/>
<evidence type="ECO:0000256" key="2">
    <source>
        <dbReference type="PROSITE-ProRule" id="PRU00335"/>
    </source>
</evidence>
<dbReference type="RefSeq" id="WP_218325841.1">
    <property type="nucleotide sequence ID" value="NZ_JAHUZB010000003.1"/>
</dbReference>
<dbReference type="Pfam" id="PF00440">
    <property type="entry name" value="TetR_N"/>
    <property type="match status" value="1"/>
</dbReference>
<dbReference type="PANTHER" id="PTHR43479:SF11">
    <property type="entry name" value="ACREF_ENVCD OPERON REPRESSOR-RELATED"/>
    <property type="match status" value="1"/>
</dbReference>